<keyword evidence="1" id="KW-0328">Glycosyltransferase</keyword>
<accession>A0ACB8UQF6</accession>
<dbReference type="EMBL" id="JALBCA010000115">
    <property type="protein sequence ID" value="KAI2382636.1"/>
    <property type="molecule type" value="Genomic_DNA"/>
</dbReference>
<dbReference type="EC" id="2.4.1.117" evidence="1"/>
<gene>
    <name evidence="1" type="primary">ALG5</name>
    <name evidence="1" type="ORF">LOY88_005858</name>
</gene>
<sequence length="413" mass="45386">MGATSISGTCIHCLHVLQGVPPIYLIGFLLCTLTGLLILGYVFVFLLAPVPRFPFPEEKNYQTILADGSITPPTSLPCWCDNLHAKPKIPEDAELFLSVVVPAYNEEKRLPGMLEEAVNYLERTYGTSVLPKTNGAENEKEYKLDGVGTTRKRNLNGAGTPKTQSMSMRGWEIIIVSDGSTDRTIETALAFSRDHQLSSHPKGHAGPWTPTSGEGARIPPGTIRVVKLTQNRGKGGAVTHGMRHVRGQYVVFADADGASNFNDLGNLVKACQEVEDSSLRGIAVGSRAHLVGSDLVVKRSKLRNFLMHAFHLTIRLLTPPQTARIKDTQCGFKLFSRATLPFIIPHMHSEGWIFDVEMLMLAEFSRIPVVEVPIGWREVTGSKLNVIWDSIGMAWGLAMLRAAWGLGVYKRAM</sequence>
<evidence type="ECO:0000313" key="1">
    <source>
        <dbReference type="EMBL" id="KAI2382636.1"/>
    </source>
</evidence>
<protein>
    <submittedName>
        <fullName evidence="1">Dolichyl-phosphate beta-glucosyltransferase</fullName>
        <ecNumber evidence="1">2.4.1.117</ecNumber>
    </submittedName>
</protein>
<comment type="caution">
    <text evidence="1">The sequence shown here is derived from an EMBL/GenBank/DDBJ whole genome shotgun (WGS) entry which is preliminary data.</text>
</comment>
<organism evidence="1">
    <name type="scientific">Ophidiomyces ophidiicola</name>
    <dbReference type="NCBI Taxonomy" id="1387563"/>
    <lineage>
        <taxon>Eukaryota</taxon>
        <taxon>Fungi</taxon>
        <taxon>Dikarya</taxon>
        <taxon>Ascomycota</taxon>
        <taxon>Pezizomycotina</taxon>
        <taxon>Eurotiomycetes</taxon>
        <taxon>Eurotiomycetidae</taxon>
        <taxon>Onygenales</taxon>
        <taxon>Onygenaceae</taxon>
        <taxon>Ophidiomyces</taxon>
    </lineage>
</organism>
<name>A0ACB8UQF6_9EURO</name>
<reference evidence="1" key="1">
    <citation type="journal article" date="2022" name="bioRxiv">
        <title>Population genetic analysis of Ophidiomyces ophidiicola, the causative agent of snake fungal disease, indicates recent introductions to the USA.</title>
        <authorList>
            <person name="Ladner J.T."/>
            <person name="Palmer J.M."/>
            <person name="Ettinger C.L."/>
            <person name="Stajich J.E."/>
            <person name="Farrell T.M."/>
            <person name="Glorioso B.M."/>
            <person name="Lawson B."/>
            <person name="Price S.J."/>
            <person name="Stengle A.G."/>
            <person name="Grear D.A."/>
            <person name="Lorch J.M."/>
        </authorList>
    </citation>
    <scope>NUCLEOTIDE SEQUENCE</scope>
    <source>
        <strain evidence="1">NWHC 24266-5</strain>
    </source>
</reference>
<keyword evidence="1" id="KW-0808">Transferase</keyword>
<proteinExistence type="predicted"/>